<dbReference type="Proteomes" id="UP000235786">
    <property type="component" value="Unassembled WGS sequence"/>
</dbReference>
<evidence type="ECO:0008006" key="3">
    <source>
        <dbReference type="Google" id="ProtNLM"/>
    </source>
</evidence>
<name>A0A2J6RWF6_HYAVF</name>
<gene>
    <name evidence="1" type="ORF">L207DRAFT_511029</name>
</gene>
<protein>
    <recommendedName>
        <fullName evidence="3">SnoaL-like domain-containing protein</fullName>
    </recommendedName>
</protein>
<dbReference type="OrthoDB" id="5371016at2759"/>
<accession>A0A2J6RWF6</accession>
<evidence type="ECO:0000313" key="2">
    <source>
        <dbReference type="Proteomes" id="UP000235786"/>
    </source>
</evidence>
<sequence>MSKTSKGTFTHYSGPLSGLSATKSPGFLFLATYIAGIDALDRSSPAARKLHEILAPTATFTNNGGDSLPLSKVELMFGQRQGILERFEHAFPVVTWDLVAEGGGRTVVIECASFTVFKADPKKEKVKVAECLVVKLEPAPKGKGVAGLWATELRVYMDFGAIHMKGKELMDLVKK</sequence>
<dbReference type="EMBL" id="KZ613943">
    <property type="protein sequence ID" value="PMD42837.1"/>
    <property type="molecule type" value="Genomic_DNA"/>
</dbReference>
<keyword evidence="2" id="KW-1185">Reference proteome</keyword>
<organism evidence="1 2">
    <name type="scientific">Hyaloscypha variabilis (strain UAMH 11265 / GT02V1 / F)</name>
    <name type="common">Meliniomyces variabilis</name>
    <dbReference type="NCBI Taxonomy" id="1149755"/>
    <lineage>
        <taxon>Eukaryota</taxon>
        <taxon>Fungi</taxon>
        <taxon>Dikarya</taxon>
        <taxon>Ascomycota</taxon>
        <taxon>Pezizomycotina</taxon>
        <taxon>Leotiomycetes</taxon>
        <taxon>Helotiales</taxon>
        <taxon>Hyaloscyphaceae</taxon>
        <taxon>Hyaloscypha</taxon>
        <taxon>Hyaloscypha variabilis</taxon>
    </lineage>
</organism>
<evidence type="ECO:0000313" key="1">
    <source>
        <dbReference type="EMBL" id="PMD42837.1"/>
    </source>
</evidence>
<dbReference type="AlphaFoldDB" id="A0A2J6RWF6"/>
<proteinExistence type="predicted"/>
<reference evidence="1 2" key="1">
    <citation type="submission" date="2016-04" db="EMBL/GenBank/DDBJ databases">
        <title>A degradative enzymes factory behind the ericoid mycorrhizal symbiosis.</title>
        <authorList>
            <consortium name="DOE Joint Genome Institute"/>
            <person name="Martino E."/>
            <person name="Morin E."/>
            <person name="Grelet G."/>
            <person name="Kuo A."/>
            <person name="Kohler A."/>
            <person name="Daghino S."/>
            <person name="Barry K."/>
            <person name="Choi C."/>
            <person name="Cichocki N."/>
            <person name="Clum A."/>
            <person name="Copeland A."/>
            <person name="Hainaut M."/>
            <person name="Haridas S."/>
            <person name="Labutti K."/>
            <person name="Lindquist E."/>
            <person name="Lipzen A."/>
            <person name="Khouja H.-R."/>
            <person name="Murat C."/>
            <person name="Ohm R."/>
            <person name="Olson A."/>
            <person name="Spatafora J."/>
            <person name="Veneault-Fourrey C."/>
            <person name="Henrissat B."/>
            <person name="Grigoriev I."/>
            <person name="Martin F."/>
            <person name="Perotto S."/>
        </authorList>
    </citation>
    <scope>NUCLEOTIDE SEQUENCE [LARGE SCALE GENOMIC DNA]</scope>
    <source>
        <strain evidence="1 2">F</strain>
    </source>
</reference>